<accession>A0A9D2B775</accession>
<evidence type="ECO:0000313" key="3">
    <source>
        <dbReference type="Proteomes" id="UP000886800"/>
    </source>
</evidence>
<reference evidence="2" key="1">
    <citation type="journal article" date="2021" name="PeerJ">
        <title>Extensive microbial diversity within the chicken gut microbiome revealed by metagenomics and culture.</title>
        <authorList>
            <person name="Gilroy R."/>
            <person name="Ravi A."/>
            <person name="Getino M."/>
            <person name="Pursley I."/>
            <person name="Horton D.L."/>
            <person name="Alikhan N.F."/>
            <person name="Baker D."/>
            <person name="Gharbi K."/>
            <person name="Hall N."/>
            <person name="Watson M."/>
            <person name="Adriaenssens E.M."/>
            <person name="Foster-Nyarko E."/>
            <person name="Jarju S."/>
            <person name="Secka A."/>
            <person name="Antonio M."/>
            <person name="Oren A."/>
            <person name="Chaudhuri R.R."/>
            <person name="La Ragione R."/>
            <person name="Hildebrand F."/>
            <person name="Pallen M.J."/>
        </authorList>
    </citation>
    <scope>NUCLEOTIDE SEQUENCE</scope>
    <source>
        <strain evidence="2">CHK188-5543</strain>
    </source>
</reference>
<dbReference type="NCBIfam" id="TIGR04518">
    <property type="entry name" value="ECF_S_folT_fam"/>
    <property type="match status" value="1"/>
</dbReference>
<dbReference type="InterPro" id="IPR030949">
    <property type="entry name" value="ECF_S_folate_fam"/>
</dbReference>
<dbReference type="Proteomes" id="UP000886800">
    <property type="component" value="Unassembled WGS sequence"/>
</dbReference>
<feature type="transmembrane region" description="Helical" evidence="1">
    <location>
        <begin position="134"/>
        <end position="157"/>
    </location>
</feature>
<feature type="transmembrane region" description="Helical" evidence="1">
    <location>
        <begin position="39"/>
        <end position="59"/>
    </location>
</feature>
<comment type="caution">
    <text evidence="2">The sequence shown here is derived from an EMBL/GenBank/DDBJ whole genome shotgun (WGS) entry which is preliminary data.</text>
</comment>
<proteinExistence type="predicted"/>
<keyword evidence="1" id="KW-1133">Transmembrane helix</keyword>
<keyword evidence="1" id="KW-0472">Membrane</keyword>
<protein>
    <submittedName>
        <fullName evidence="2">Folate family ECF transporter S component</fullName>
    </submittedName>
</protein>
<dbReference type="EMBL" id="DXES01000020">
    <property type="protein sequence ID" value="HIX64797.1"/>
    <property type="molecule type" value="Genomic_DNA"/>
</dbReference>
<keyword evidence="1" id="KW-0812">Transmembrane</keyword>
<dbReference type="GO" id="GO:0022857">
    <property type="term" value="F:transmembrane transporter activity"/>
    <property type="evidence" value="ECO:0007669"/>
    <property type="project" value="InterPro"/>
</dbReference>
<name>A0A9D2B775_9FIRM</name>
<feature type="transmembrane region" description="Helical" evidence="1">
    <location>
        <begin position="101"/>
        <end position="122"/>
    </location>
</feature>
<sequence length="199" mass="21923">MKGVFLLQKIRVPLLQELVALPALVSGSAREFKSTRAITGGAMLSALSVILNQFTIFFSQLLRVGFTFLAVGTSAMLFGPLLTGALGAITDILKYIVRNDGGAFFLGFTFNEFLRGFLYGLFFYRKRITPARVVAAQLTVVLVINLLLNPLWLSILYQDAFGALVAMRLAKNAVMLPIDSFLLYFALKKIAVLHPMRLA</sequence>
<evidence type="ECO:0000256" key="1">
    <source>
        <dbReference type="SAM" id="Phobius"/>
    </source>
</evidence>
<dbReference type="Pfam" id="PF12822">
    <property type="entry name" value="ECF_trnsprt"/>
    <property type="match status" value="1"/>
</dbReference>
<reference evidence="2" key="2">
    <citation type="submission" date="2021-04" db="EMBL/GenBank/DDBJ databases">
        <authorList>
            <person name="Gilroy R."/>
        </authorList>
    </citation>
    <scope>NUCLEOTIDE SEQUENCE</scope>
    <source>
        <strain evidence="2">CHK188-5543</strain>
    </source>
</reference>
<feature type="transmembrane region" description="Helical" evidence="1">
    <location>
        <begin position="169"/>
        <end position="187"/>
    </location>
</feature>
<organism evidence="2 3">
    <name type="scientific">Candidatus Anaerotruncus excrementipullorum</name>
    <dbReference type="NCBI Taxonomy" id="2838465"/>
    <lineage>
        <taxon>Bacteria</taxon>
        <taxon>Bacillati</taxon>
        <taxon>Bacillota</taxon>
        <taxon>Clostridia</taxon>
        <taxon>Eubacteriales</taxon>
        <taxon>Oscillospiraceae</taxon>
        <taxon>Anaerotruncus</taxon>
    </lineage>
</organism>
<feature type="transmembrane region" description="Helical" evidence="1">
    <location>
        <begin position="66"/>
        <end position="89"/>
    </location>
</feature>
<gene>
    <name evidence="2" type="ORF">H9736_00960</name>
</gene>
<evidence type="ECO:0000313" key="2">
    <source>
        <dbReference type="EMBL" id="HIX64797.1"/>
    </source>
</evidence>
<dbReference type="AlphaFoldDB" id="A0A9D2B775"/>
<dbReference type="Gene3D" id="1.10.1760.20">
    <property type="match status" value="1"/>
</dbReference>
<dbReference type="InterPro" id="IPR024529">
    <property type="entry name" value="ECF_trnsprt_substrate-spec"/>
</dbReference>